<dbReference type="InterPro" id="IPR050428">
    <property type="entry name" value="TCS_sensor_his_kinase"/>
</dbReference>
<dbReference type="Gene3D" id="3.30.565.10">
    <property type="entry name" value="Histidine kinase-like ATPase, C-terminal domain"/>
    <property type="match status" value="1"/>
</dbReference>
<name>A0ABR7MDH0_9BACT</name>
<feature type="domain" description="Histidine kinase" evidence="11">
    <location>
        <begin position="241"/>
        <end position="457"/>
    </location>
</feature>
<dbReference type="SMART" id="SM00388">
    <property type="entry name" value="HisKA"/>
    <property type="match status" value="1"/>
</dbReference>
<dbReference type="SMART" id="SM00304">
    <property type="entry name" value="HAMP"/>
    <property type="match status" value="1"/>
</dbReference>
<proteinExistence type="predicted"/>
<dbReference type="PROSITE" id="PS50885">
    <property type="entry name" value="HAMP"/>
    <property type="match status" value="1"/>
</dbReference>
<dbReference type="InterPro" id="IPR003660">
    <property type="entry name" value="HAMP_dom"/>
</dbReference>
<evidence type="ECO:0000256" key="3">
    <source>
        <dbReference type="ARBA" id="ARBA00012438"/>
    </source>
</evidence>
<dbReference type="Pfam" id="PF00512">
    <property type="entry name" value="HisKA"/>
    <property type="match status" value="1"/>
</dbReference>
<evidence type="ECO:0000256" key="2">
    <source>
        <dbReference type="ARBA" id="ARBA00004370"/>
    </source>
</evidence>
<dbReference type="Gene3D" id="1.10.287.130">
    <property type="match status" value="1"/>
</dbReference>
<evidence type="ECO:0000256" key="8">
    <source>
        <dbReference type="ARBA" id="ARBA00022989"/>
    </source>
</evidence>
<keyword evidence="14" id="KW-1185">Reference proteome</keyword>
<dbReference type="SUPFAM" id="SSF158472">
    <property type="entry name" value="HAMP domain-like"/>
    <property type="match status" value="1"/>
</dbReference>
<dbReference type="EC" id="2.7.13.3" evidence="3"/>
<comment type="subcellular location">
    <subcellularLocation>
        <location evidence="2">Membrane</location>
    </subcellularLocation>
</comment>
<gene>
    <name evidence="13" type="ORF">BC349_17315</name>
</gene>
<dbReference type="CDD" id="cd00082">
    <property type="entry name" value="HisKA"/>
    <property type="match status" value="1"/>
</dbReference>
<comment type="caution">
    <text evidence="13">The sequence shown here is derived from an EMBL/GenBank/DDBJ whole genome shotgun (WGS) entry which is preliminary data.</text>
</comment>
<keyword evidence="10" id="KW-0472">Membrane</keyword>
<dbReference type="InterPro" id="IPR036890">
    <property type="entry name" value="HATPase_C_sf"/>
</dbReference>
<dbReference type="CDD" id="cd06225">
    <property type="entry name" value="HAMP"/>
    <property type="match status" value="1"/>
</dbReference>
<dbReference type="SMART" id="SM00387">
    <property type="entry name" value="HATPase_c"/>
    <property type="match status" value="1"/>
</dbReference>
<dbReference type="Pfam" id="PF00672">
    <property type="entry name" value="HAMP"/>
    <property type="match status" value="1"/>
</dbReference>
<evidence type="ECO:0000256" key="6">
    <source>
        <dbReference type="ARBA" id="ARBA00022692"/>
    </source>
</evidence>
<dbReference type="InterPro" id="IPR003594">
    <property type="entry name" value="HATPase_dom"/>
</dbReference>
<dbReference type="SUPFAM" id="SSF55874">
    <property type="entry name" value="ATPase domain of HSP90 chaperone/DNA topoisomerase II/histidine kinase"/>
    <property type="match status" value="1"/>
</dbReference>
<keyword evidence="6" id="KW-0812">Transmembrane</keyword>
<accession>A0ABR7MDH0</accession>
<evidence type="ECO:0000256" key="7">
    <source>
        <dbReference type="ARBA" id="ARBA00022777"/>
    </source>
</evidence>
<keyword evidence="9" id="KW-0902">Two-component regulatory system</keyword>
<keyword evidence="7" id="KW-0418">Kinase</keyword>
<dbReference type="SUPFAM" id="SSF47384">
    <property type="entry name" value="Homodimeric domain of signal transducing histidine kinase"/>
    <property type="match status" value="1"/>
</dbReference>
<evidence type="ECO:0000256" key="9">
    <source>
        <dbReference type="ARBA" id="ARBA00023012"/>
    </source>
</evidence>
<dbReference type="PROSITE" id="PS50109">
    <property type="entry name" value="HIS_KIN"/>
    <property type="match status" value="1"/>
</dbReference>
<evidence type="ECO:0000313" key="13">
    <source>
        <dbReference type="EMBL" id="MBC6492820.1"/>
    </source>
</evidence>
<sequence length="460" mass="51748">MTIRTKITLLFTVLVTALLLLTAYSVYYLSSIQRKAVFKQRLSGRAHNAAQLFNILGDTSQALLKRIDASNARFYSNKSIQIFSVGKTQLYKFNSSEADDFQLDEATIDEIIRQKELYFKIGRRDAVGHYEKGSRLPFIIVITAYDSDGHQWMNELEKILATSLLGGMALAMLVGYLFSKQLVKPISSIIEEVNNISSHNLSHRIDAGSGQDELFQLANTFNDLLNRIQESFTIQRRFISNASHELSTPLTSISSQLEVTLHKNRSEEEYRKVLLSIQEDVQQMRQLTKSLLEIAKTGHQGSIELHEVRLDEVLLKITGAVQKLSPDYQVQLNFDELPEDESRCLVFGNADLLYSAISNIVENGCKYSPDHTSKVALRFTENELIVDVLNQGDVIAQEEVEHIFQPFYRSPVNSHQKGFGLGLALAKRIIGLHKGHIEVKSGPVQGTLFRITLPSSGSTQ</sequence>
<dbReference type="PANTHER" id="PTHR45436">
    <property type="entry name" value="SENSOR HISTIDINE KINASE YKOH"/>
    <property type="match status" value="1"/>
</dbReference>
<dbReference type="InterPro" id="IPR004358">
    <property type="entry name" value="Sig_transdc_His_kin-like_C"/>
</dbReference>
<evidence type="ECO:0000259" key="11">
    <source>
        <dbReference type="PROSITE" id="PS50109"/>
    </source>
</evidence>
<evidence type="ECO:0000259" key="12">
    <source>
        <dbReference type="PROSITE" id="PS50885"/>
    </source>
</evidence>
<organism evidence="13 14">
    <name type="scientific">Flavihumibacter stibioxidans</name>
    <dbReference type="NCBI Taxonomy" id="1834163"/>
    <lineage>
        <taxon>Bacteria</taxon>
        <taxon>Pseudomonadati</taxon>
        <taxon>Bacteroidota</taxon>
        <taxon>Chitinophagia</taxon>
        <taxon>Chitinophagales</taxon>
        <taxon>Chitinophagaceae</taxon>
        <taxon>Flavihumibacter</taxon>
    </lineage>
</organism>
<feature type="domain" description="HAMP" evidence="12">
    <location>
        <begin position="180"/>
        <end position="233"/>
    </location>
</feature>
<evidence type="ECO:0000256" key="5">
    <source>
        <dbReference type="ARBA" id="ARBA00022679"/>
    </source>
</evidence>
<dbReference type="Proteomes" id="UP000765802">
    <property type="component" value="Unassembled WGS sequence"/>
</dbReference>
<reference evidence="13 14" key="1">
    <citation type="submission" date="2016-07" db="EMBL/GenBank/DDBJ databases">
        <title>Genome analysis of Flavihumibacter stibioxidans YS-17.</title>
        <authorList>
            <person name="Shi K."/>
            <person name="Han Y."/>
            <person name="Wang G."/>
        </authorList>
    </citation>
    <scope>NUCLEOTIDE SEQUENCE [LARGE SCALE GENOMIC DNA]</scope>
    <source>
        <strain evidence="13 14">YS-17</strain>
    </source>
</reference>
<dbReference type="CDD" id="cd00075">
    <property type="entry name" value="HATPase"/>
    <property type="match status" value="1"/>
</dbReference>
<dbReference type="EMBL" id="MBUA01000029">
    <property type="protein sequence ID" value="MBC6492820.1"/>
    <property type="molecule type" value="Genomic_DNA"/>
</dbReference>
<comment type="catalytic activity">
    <reaction evidence="1">
        <text>ATP + protein L-histidine = ADP + protein N-phospho-L-histidine.</text>
        <dbReference type="EC" id="2.7.13.3"/>
    </reaction>
</comment>
<evidence type="ECO:0000256" key="10">
    <source>
        <dbReference type="ARBA" id="ARBA00023136"/>
    </source>
</evidence>
<protein>
    <recommendedName>
        <fullName evidence="3">histidine kinase</fullName>
        <ecNumber evidence="3">2.7.13.3</ecNumber>
    </recommendedName>
</protein>
<dbReference type="RefSeq" id="WP_187258135.1">
    <property type="nucleotide sequence ID" value="NZ_JBHULF010000019.1"/>
</dbReference>
<dbReference type="Gene3D" id="6.10.340.10">
    <property type="match status" value="1"/>
</dbReference>
<dbReference type="InterPro" id="IPR005467">
    <property type="entry name" value="His_kinase_dom"/>
</dbReference>
<dbReference type="PANTHER" id="PTHR45436:SF5">
    <property type="entry name" value="SENSOR HISTIDINE KINASE TRCS"/>
    <property type="match status" value="1"/>
</dbReference>
<dbReference type="InterPro" id="IPR003661">
    <property type="entry name" value="HisK_dim/P_dom"/>
</dbReference>
<evidence type="ECO:0000313" key="14">
    <source>
        <dbReference type="Proteomes" id="UP000765802"/>
    </source>
</evidence>
<evidence type="ECO:0000256" key="4">
    <source>
        <dbReference type="ARBA" id="ARBA00022553"/>
    </source>
</evidence>
<keyword evidence="8" id="KW-1133">Transmembrane helix</keyword>
<dbReference type="InterPro" id="IPR036097">
    <property type="entry name" value="HisK_dim/P_sf"/>
</dbReference>
<keyword evidence="4" id="KW-0597">Phosphoprotein</keyword>
<evidence type="ECO:0000256" key="1">
    <source>
        <dbReference type="ARBA" id="ARBA00000085"/>
    </source>
</evidence>
<dbReference type="PRINTS" id="PR00344">
    <property type="entry name" value="BCTRLSENSOR"/>
</dbReference>
<dbReference type="Pfam" id="PF02518">
    <property type="entry name" value="HATPase_c"/>
    <property type="match status" value="1"/>
</dbReference>
<keyword evidence="5" id="KW-0808">Transferase</keyword>